<name>A0A7C8IH45_9PLEO</name>
<proteinExistence type="predicted"/>
<dbReference type="Pfam" id="PF25540">
    <property type="entry name" value="DUF7923"/>
    <property type="match status" value="1"/>
</dbReference>
<keyword evidence="5" id="KW-1185">Reference proteome</keyword>
<dbReference type="PANTHER" id="PTHR37543:SF1">
    <property type="entry name" value="CCCH ZINC FINGER DNA BINDING PROTEIN (AFU_ORTHOLOGUE AFUA_5G12760)"/>
    <property type="match status" value="1"/>
</dbReference>
<accession>A0A7C8IH45</accession>
<dbReference type="AlphaFoldDB" id="A0A7C8IH45"/>
<feature type="region of interest" description="Disordered" evidence="2">
    <location>
        <begin position="264"/>
        <end position="363"/>
    </location>
</feature>
<evidence type="ECO:0000313" key="5">
    <source>
        <dbReference type="Proteomes" id="UP000481861"/>
    </source>
</evidence>
<organism evidence="4 5">
    <name type="scientific">Massariosphaeria phaeospora</name>
    <dbReference type="NCBI Taxonomy" id="100035"/>
    <lineage>
        <taxon>Eukaryota</taxon>
        <taxon>Fungi</taxon>
        <taxon>Dikarya</taxon>
        <taxon>Ascomycota</taxon>
        <taxon>Pezizomycotina</taxon>
        <taxon>Dothideomycetes</taxon>
        <taxon>Pleosporomycetidae</taxon>
        <taxon>Pleosporales</taxon>
        <taxon>Pleosporales incertae sedis</taxon>
        <taxon>Massariosphaeria</taxon>
    </lineage>
</organism>
<keyword evidence="1" id="KW-0175">Coiled coil</keyword>
<dbReference type="Proteomes" id="UP000481861">
    <property type="component" value="Unassembled WGS sequence"/>
</dbReference>
<feature type="compositionally biased region" description="Pro residues" evidence="2">
    <location>
        <begin position="268"/>
        <end position="279"/>
    </location>
</feature>
<evidence type="ECO:0000256" key="2">
    <source>
        <dbReference type="SAM" id="MobiDB-lite"/>
    </source>
</evidence>
<reference evidence="4 5" key="1">
    <citation type="submission" date="2020-01" db="EMBL/GenBank/DDBJ databases">
        <authorList>
            <consortium name="DOE Joint Genome Institute"/>
            <person name="Haridas S."/>
            <person name="Albert R."/>
            <person name="Binder M."/>
            <person name="Bloem J."/>
            <person name="Labutti K."/>
            <person name="Salamov A."/>
            <person name="Andreopoulos B."/>
            <person name="Baker S.E."/>
            <person name="Barry K."/>
            <person name="Bills G."/>
            <person name="Bluhm B.H."/>
            <person name="Cannon C."/>
            <person name="Castanera R."/>
            <person name="Culley D.E."/>
            <person name="Daum C."/>
            <person name="Ezra D."/>
            <person name="Gonzalez J.B."/>
            <person name="Henrissat B."/>
            <person name="Kuo A."/>
            <person name="Liang C."/>
            <person name="Lipzen A."/>
            <person name="Lutzoni F."/>
            <person name="Magnuson J."/>
            <person name="Mondo S."/>
            <person name="Nolan M."/>
            <person name="Ohm R."/>
            <person name="Pangilinan J."/>
            <person name="Park H.-J.H."/>
            <person name="Ramirez L."/>
            <person name="Alfaro M."/>
            <person name="Sun H."/>
            <person name="Tritt A."/>
            <person name="Yoshinaga Y."/>
            <person name="Zwiers L.-H.L."/>
            <person name="Turgeon B.G."/>
            <person name="Goodwin S.B."/>
            <person name="Spatafora J.W."/>
            <person name="Crous P.W."/>
            <person name="Grigoriev I.V."/>
        </authorList>
    </citation>
    <scope>NUCLEOTIDE SEQUENCE [LARGE SCALE GENOMIC DNA]</scope>
    <source>
        <strain evidence="4 5">CBS 611.86</strain>
    </source>
</reference>
<evidence type="ECO:0000313" key="4">
    <source>
        <dbReference type="EMBL" id="KAF2872767.1"/>
    </source>
</evidence>
<protein>
    <recommendedName>
        <fullName evidence="3">DUF7923 domain-containing protein</fullName>
    </recommendedName>
</protein>
<feature type="domain" description="DUF7923" evidence="3">
    <location>
        <begin position="88"/>
        <end position="268"/>
    </location>
</feature>
<dbReference type="OrthoDB" id="2270193at2759"/>
<feature type="coiled-coil region" evidence="1">
    <location>
        <begin position="39"/>
        <end position="87"/>
    </location>
</feature>
<sequence>MAELVPVPAPVPAPAPVPTTYRERLAQFKILEEKRYELIEELLDKLDKTEAKLTQTELDLNSEQNVRRTLQSEVVEAKERENALAQRQARRPFVILLVDADADGFLFQDKYLTRRASGGENLADELLVRMREYLRPMFEDADTLDIIVRIYSNLEGMANYLVRQDKVRNLGQLRAFSTGFCGRISSFDWIDVGVGKEGSAGRKVRESLSFYTSNSHLRHLILACSPADLPASLLSTLPLPSITLIESHPLPPALTALPLKTARFPTLFTPPPPPPPPKSPKARGRNGGGALQLMQQENGDGGSTWLVIQPERSKSQGGAGLMRGRGGGRGGEEEGDGDSSLSISIGPDNTVSVDSGRRRRIMS</sequence>
<evidence type="ECO:0000259" key="3">
    <source>
        <dbReference type="Pfam" id="PF25540"/>
    </source>
</evidence>
<dbReference type="InterPro" id="IPR057683">
    <property type="entry name" value="DUF7923"/>
</dbReference>
<dbReference type="PANTHER" id="PTHR37543">
    <property type="entry name" value="CCCH ZINC FINGER DNA BINDING PROTEIN (AFU_ORTHOLOGUE AFUA_5G12760)"/>
    <property type="match status" value="1"/>
</dbReference>
<gene>
    <name evidence="4" type="ORF">BDV95DRAFT_397631</name>
</gene>
<feature type="compositionally biased region" description="Polar residues" evidence="2">
    <location>
        <begin position="339"/>
        <end position="353"/>
    </location>
</feature>
<comment type="caution">
    <text evidence="4">The sequence shown here is derived from an EMBL/GenBank/DDBJ whole genome shotgun (WGS) entry which is preliminary data.</text>
</comment>
<feature type="compositionally biased region" description="Gly residues" evidence="2">
    <location>
        <begin position="317"/>
        <end position="329"/>
    </location>
</feature>
<evidence type="ECO:0000256" key="1">
    <source>
        <dbReference type="SAM" id="Coils"/>
    </source>
</evidence>
<dbReference type="EMBL" id="JAADJZ010000009">
    <property type="protein sequence ID" value="KAF2872767.1"/>
    <property type="molecule type" value="Genomic_DNA"/>
</dbReference>